<evidence type="ECO:0000313" key="1">
    <source>
        <dbReference type="EMBL" id="KAK8538783.1"/>
    </source>
</evidence>
<keyword evidence="2" id="KW-1185">Reference proteome</keyword>
<dbReference type="EMBL" id="JBBPBM010000027">
    <property type="protein sequence ID" value="KAK8538783.1"/>
    <property type="molecule type" value="Genomic_DNA"/>
</dbReference>
<accession>A0ABR2DHC9</accession>
<reference evidence="1 2" key="1">
    <citation type="journal article" date="2024" name="G3 (Bethesda)">
        <title>Genome assembly of Hibiscus sabdariffa L. provides insights into metabolisms of medicinal natural products.</title>
        <authorList>
            <person name="Kim T."/>
        </authorList>
    </citation>
    <scope>NUCLEOTIDE SEQUENCE [LARGE SCALE GENOMIC DNA]</scope>
    <source>
        <strain evidence="1">TK-2024</strain>
        <tissue evidence="1">Old leaves</tissue>
    </source>
</reference>
<evidence type="ECO:0000313" key="2">
    <source>
        <dbReference type="Proteomes" id="UP001472677"/>
    </source>
</evidence>
<name>A0ABR2DHC9_9ROSI</name>
<comment type="caution">
    <text evidence="1">The sequence shown here is derived from an EMBL/GenBank/DDBJ whole genome shotgun (WGS) entry which is preliminary data.</text>
</comment>
<gene>
    <name evidence="1" type="ORF">V6N12_034491</name>
</gene>
<sequence>MGAEIEGNVGVQSDMISNAPFGPEPNINLLNHNPSELFGIMVGLSHTLLGQLNLLFSVDKAEVTNGSSSSYPSSPSGAYPSNRFEAEAVANIAPLVGVT</sequence>
<dbReference type="Proteomes" id="UP001472677">
    <property type="component" value="Unassembled WGS sequence"/>
</dbReference>
<proteinExistence type="predicted"/>
<organism evidence="1 2">
    <name type="scientific">Hibiscus sabdariffa</name>
    <name type="common">roselle</name>
    <dbReference type="NCBI Taxonomy" id="183260"/>
    <lineage>
        <taxon>Eukaryota</taxon>
        <taxon>Viridiplantae</taxon>
        <taxon>Streptophyta</taxon>
        <taxon>Embryophyta</taxon>
        <taxon>Tracheophyta</taxon>
        <taxon>Spermatophyta</taxon>
        <taxon>Magnoliopsida</taxon>
        <taxon>eudicotyledons</taxon>
        <taxon>Gunneridae</taxon>
        <taxon>Pentapetalae</taxon>
        <taxon>rosids</taxon>
        <taxon>malvids</taxon>
        <taxon>Malvales</taxon>
        <taxon>Malvaceae</taxon>
        <taxon>Malvoideae</taxon>
        <taxon>Hibiscus</taxon>
    </lineage>
</organism>
<protein>
    <submittedName>
        <fullName evidence="1">Uncharacterized protein</fullName>
    </submittedName>
</protein>